<feature type="region of interest" description="Disordered" evidence="9">
    <location>
        <begin position="462"/>
        <end position="495"/>
    </location>
</feature>
<feature type="compositionally biased region" description="Polar residues" evidence="9">
    <location>
        <begin position="244"/>
        <end position="257"/>
    </location>
</feature>
<keyword evidence="7 8" id="KW-0539">Nucleus</keyword>
<keyword evidence="6" id="KW-0804">Transcription</keyword>
<evidence type="ECO:0000256" key="7">
    <source>
        <dbReference type="ARBA" id="ARBA00023242"/>
    </source>
</evidence>
<gene>
    <name evidence="11" type="ORF">F3Y22_tig00112344pilonHSYRG00082</name>
</gene>
<dbReference type="Pfam" id="PF05920">
    <property type="entry name" value="Homeobox_KN"/>
    <property type="match status" value="1"/>
</dbReference>
<dbReference type="SUPFAM" id="SSF46689">
    <property type="entry name" value="Homeodomain-like"/>
    <property type="match status" value="1"/>
</dbReference>
<dbReference type="PROSITE" id="PS50071">
    <property type="entry name" value="HOMEOBOX_2"/>
    <property type="match status" value="1"/>
</dbReference>
<evidence type="ECO:0000256" key="5">
    <source>
        <dbReference type="ARBA" id="ARBA00023155"/>
    </source>
</evidence>
<dbReference type="SMART" id="SM00389">
    <property type="entry name" value="HOX"/>
    <property type="match status" value="1"/>
</dbReference>
<dbReference type="InterPro" id="IPR009057">
    <property type="entry name" value="Homeodomain-like_sf"/>
</dbReference>
<dbReference type="PANTHER" id="PTHR11850">
    <property type="entry name" value="HOMEOBOX PROTEIN TRANSCRIPTION FACTORS"/>
    <property type="match status" value="1"/>
</dbReference>
<feature type="domain" description="Homeobox" evidence="10">
    <location>
        <begin position="378"/>
        <end position="441"/>
    </location>
</feature>
<dbReference type="EMBL" id="VEPZ02001556">
    <property type="protein sequence ID" value="KAE8668151.1"/>
    <property type="molecule type" value="Genomic_DNA"/>
</dbReference>
<evidence type="ECO:0000313" key="12">
    <source>
        <dbReference type="Proteomes" id="UP000436088"/>
    </source>
</evidence>
<dbReference type="SMART" id="SM00574">
    <property type="entry name" value="POX"/>
    <property type="match status" value="1"/>
</dbReference>
<dbReference type="Proteomes" id="UP000436088">
    <property type="component" value="Unassembled WGS sequence"/>
</dbReference>
<dbReference type="GO" id="GO:0005634">
    <property type="term" value="C:nucleus"/>
    <property type="evidence" value="ECO:0007669"/>
    <property type="project" value="UniProtKB-SubCell"/>
</dbReference>
<dbReference type="CDD" id="cd00086">
    <property type="entry name" value="homeodomain"/>
    <property type="match status" value="1"/>
</dbReference>
<comment type="caution">
    <text evidence="11">The sequence shown here is derived from an EMBL/GenBank/DDBJ whole genome shotgun (WGS) entry which is preliminary data.</text>
</comment>
<dbReference type="InterPro" id="IPR001356">
    <property type="entry name" value="HD"/>
</dbReference>
<evidence type="ECO:0000256" key="9">
    <source>
        <dbReference type="SAM" id="MobiDB-lite"/>
    </source>
</evidence>
<feature type="region of interest" description="Disordered" evidence="9">
    <location>
        <begin position="238"/>
        <end position="262"/>
    </location>
</feature>
<proteinExistence type="inferred from homology"/>
<evidence type="ECO:0000256" key="4">
    <source>
        <dbReference type="ARBA" id="ARBA00023125"/>
    </source>
</evidence>
<comment type="subcellular location">
    <subcellularLocation>
        <location evidence="1 8">Nucleus</location>
    </subcellularLocation>
</comment>
<dbReference type="InterPro" id="IPR006563">
    <property type="entry name" value="POX_dom"/>
</dbReference>
<reference evidence="11" key="1">
    <citation type="submission" date="2019-09" db="EMBL/GenBank/DDBJ databases">
        <title>Draft genome information of white flower Hibiscus syriacus.</title>
        <authorList>
            <person name="Kim Y.-M."/>
        </authorList>
    </citation>
    <scope>NUCLEOTIDE SEQUENCE [LARGE SCALE GENOMIC DNA]</scope>
    <source>
        <strain evidence="11">YM2019G1</strain>
    </source>
</reference>
<dbReference type="GO" id="GO:0003677">
    <property type="term" value="F:DNA binding"/>
    <property type="evidence" value="ECO:0007669"/>
    <property type="project" value="UniProtKB-UniRule"/>
</dbReference>
<name>A0A6A2X193_HIBSY</name>
<keyword evidence="12" id="KW-1185">Reference proteome</keyword>
<evidence type="ECO:0000256" key="3">
    <source>
        <dbReference type="ARBA" id="ARBA00023015"/>
    </source>
</evidence>
<keyword evidence="5 8" id="KW-0371">Homeobox</keyword>
<evidence type="ECO:0000256" key="6">
    <source>
        <dbReference type="ARBA" id="ARBA00023163"/>
    </source>
</evidence>
<protein>
    <submittedName>
        <fullName evidence="11">BEL1-like homeodomain protein 6</fullName>
    </submittedName>
</protein>
<feature type="compositionally biased region" description="Polar residues" evidence="9">
    <location>
        <begin position="483"/>
        <end position="494"/>
    </location>
</feature>
<comment type="similarity">
    <text evidence="2">Belongs to the TALE/BELL homeobox family.</text>
</comment>
<dbReference type="Gene3D" id="1.10.10.60">
    <property type="entry name" value="Homeodomain-like"/>
    <property type="match status" value="1"/>
</dbReference>
<dbReference type="InterPro" id="IPR050224">
    <property type="entry name" value="TALE_homeobox"/>
</dbReference>
<dbReference type="OrthoDB" id="10056939at2759"/>
<keyword evidence="4 8" id="KW-0238">DNA-binding</keyword>
<evidence type="ECO:0000313" key="11">
    <source>
        <dbReference type="EMBL" id="KAE8668151.1"/>
    </source>
</evidence>
<dbReference type="AlphaFoldDB" id="A0A6A2X193"/>
<dbReference type="InterPro" id="IPR008422">
    <property type="entry name" value="KN_HD"/>
</dbReference>
<accession>A0A6A2X193</accession>
<dbReference type="Pfam" id="PF07526">
    <property type="entry name" value="POX"/>
    <property type="match status" value="1"/>
</dbReference>
<evidence type="ECO:0000256" key="1">
    <source>
        <dbReference type="ARBA" id="ARBA00004123"/>
    </source>
</evidence>
<feature type="DNA-binding region" description="Homeobox" evidence="8">
    <location>
        <begin position="380"/>
        <end position="442"/>
    </location>
</feature>
<feature type="compositionally biased region" description="Basic and acidic residues" evidence="9">
    <location>
        <begin position="469"/>
        <end position="482"/>
    </location>
</feature>
<sequence length="668" mass="73784">MSTYYTGSDNQSDAAPMMYMRESSPGSYAEAPVLPGTMMMHMNSSSFAVNPQLQPSNCIEIQAVEASDLTSQQQEILSSLDGSRFAEHDFGAWRDGRNEMLSMHPMVGTANILHNGLNLQGQGLSLSLGTQMPFGIQMPSIPHRNPYSGFASFLIRNPSLPSRDEQSRNADYLPHGFAGANQDSYGMSGMSRTIPNSKYVKAAQELLNEVVNVPKAVKQPDCEKNQNSQDNWTKRYKEDGESKNVASTQQDSAQKNGLSHAERQELQSKLTKLLYMLDEVGRRYKQYNHQMQIVVSSFDVIAGCGAAKPYTAVALQTISRQFRCLKDAINDQIRATRKSLGDQDASENGKGVGITRLRYVEKQLRQQKALQQLGLMQPHAWRPQRGLPENSVSILRAWLFEHFLHPYPKDSEKIMLARQTGLTRSQVSNWFINARVRLWKPMVEEMYKEEFADLEMDSISSSENAVKARKGDTRTSKDRGEDLQQSGSSSTTERCSAGELVYSNSDCVLDVDIAGSTTRASFQYVTHGDAETDYGLLSQRTNQKPNADDSNIFPNAITHSDSTNAITYSDSASGRFTKAATASYHMKALGSFGSGSSISLSLGLQHCEEGSIPISGGSHQNFIAMKADDIYNPATSSVGAETTDIEYINPGTRQNSFGSSRMLHDFVA</sequence>
<evidence type="ECO:0000256" key="8">
    <source>
        <dbReference type="PROSITE-ProRule" id="PRU00108"/>
    </source>
</evidence>
<evidence type="ECO:0000256" key="2">
    <source>
        <dbReference type="ARBA" id="ARBA00006454"/>
    </source>
</evidence>
<dbReference type="GO" id="GO:0006355">
    <property type="term" value="P:regulation of DNA-templated transcription"/>
    <property type="evidence" value="ECO:0007669"/>
    <property type="project" value="InterPro"/>
</dbReference>
<dbReference type="FunFam" id="1.10.10.60:FF:000083">
    <property type="entry name" value="BEL1-like homeodomain protein 4"/>
    <property type="match status" value="1"/>
</dbReference>
<evidence type="ECO:0000259" key="10">
    <source>
        <dbReference type="PROSITE" id="PS50071"/>
    </source>
</evidence>
<keyword evidence="3" id="KW-0805">Transcription regulation</keyword>
<organism evidence="11 12">
    <name type="scientific">Hibiscus syriacus</name>
    <name type="common">Rose of Sharon</name>
    <dbReference type="NCBI Taxonomy" id="106335"/>
    <lineage>
        <taxon>Eukaryota</taxon>
        <taxon>Viridiplantae</taxon>
        <taxon>Streptophyta</taxon>
        <taxon>Embryophyta</taxon>
        <taxon>Tracheophyta</taxon>
        <taxon>Spermatophyta</taxon>
        <taxon>Magnoliopsida</taxon>
        <taxon>eudicotyledons</taxon>
        <taxon>Gunneridae</taxon>
        <taxon>Pentapetalae</taxon>
        <taxon>rosids</taxon>
        <taxon>malvids</taxon>
        <taxon>Malvales</taxon>
        <taxon>Malvaceae</taxon>
        <taxon>Malvoideae</taxon>
        <taxon>Hibiscus</taxon>
    </lineage>
</organism>